<reference evidence="6 7" key="1">
    <citation type="submission" date="2018-03" db="EMBL/GenBank/DDBJ databases">
        <title>Adhaeribacter sp. HMF7605 Genome sequencing and assembly.</title>
        <authorList>
            <person name="Kang H."/>
            <person name="Kang J."/>
            <person name="Cha I."/>
            <person name="Kim H."/>
            <person name="Joh K."/>
        </authorList>
    </citation>
    <scope>NUCLEOTIDE SEQUENCE [LARGE SCALE GENOMIC DNA]</scope>
    <source>
        <strain evidence="6 7">HMF7605</strain>
    </source>
</reference>
<dbReference type="GO" id="GO:0005737">
    <property type="term" value="C:cytoplasm"/>
    <property type="evidence" value="ECO:0007669"/>
    <property type="project" value="UniProtKB-SubCell"/>
</dbReference>
<dbReference type="SUPFAM" id="SSF52402">
    <property type="entry name" value="Adenine nucleotide alpha hydrolases-like"/>
    <property type="match status" value="1"/>
</dbReference>
<dbReference type="AlphaFoldDB" id="A0A2T2Y9D0"/>
<dbReference type="GO" id="GO:0046872">
    <property type="term" value="F:metal ion binding"/>
    <property type="evidence" value="ECO:0007669"/>
    <property type="project" value="UniProtKB-KW"/>
</dbReference>
<gene>
    <name evidence="4" type="primary">cysH</name>
    <name evidence="6" type="ORF">AHMF7605_00455</name>
</gene>
<feature type="domain" description="Phosphoadenosine phosphosulphate reductase" evidence="5">
    <location>
        <begin position="25"/>
        <end position="194"/>
    </location>
</feature>
<comment type="function">
    <text evidence="4">Catalyzes the formation of sulfite from adenosine 5'-phosphosulfate (APS) using thioredoxin as an electron donor.</text>
</comment>
<dbReference type="EMBL" id="PYFT01000001">
    <property type="protein sequence ID" value="PSR52096.1"/>
    <property type="molecule type" value="Genomic_DNA"/>
</dbReference>
<keyword evidence="7" id="KW-1185">Reference proteome</keyword>
<feature type="active site" description="Nucleophile; cysteine thiosulfonate intermediate" evidence="4">
    <location>
        <position position="216"/>
    </location>
</feature>
<accession>A0A2T2Y9D0</accession>
<keyword evidence="4" id="KW-0408">Iron</keyword>
<dbReference type="PANTHER" id="PTHR46509:SF1">
    <property type="entry name" value="PHOSPHOADENOSINE PHOSPHOSULFATE REDUCTASE"/>
    <property type="match status" value="1"/>
</dbReference>
<comment type="catalytic activity">
    <reaction evidence="4">
        <text>[thioredoxin]-disulfide + sulfite + AMP + 2 H(+) = adenosine 5'-phosphosulfate + [thioredoxin]-dithiol</text>
        <dbReference type="Rhea" id="RHEA:21976"/>
        <dbReference type="Rhea" id="RHEA-COMP:10698"/>
        <dbReference type="Rhea" id="RHEA-COMP:10700"/>
        <dbReference type="ChEBI" id="CHEBI:15378"/>
        <dbReference type="ChEBI" id="CHEBI:17359"/>
        <dbReference type="ChEBI" id="CHEBI:29950"/>
        <dbReference type="ChEBI" id="CHEBI:50058"/>
        <dbReference type="ChEBI" id="CHEBI:58243"/>
        <dbReference type="ChEBI" id="CHEBI:456215"/>
        <dbReference type="EC" id="1.8.4.10"/>
    </reaction>
</comment>
<dbReference type="Proteomes" id="UP000240357">
    <property type="component" value="Unassembled WGS sequence"/>
</dbReference>
<feature type="binding site" evidence="4">
    <location>
        <position position="188"/>
    </location>
    <ligand>
        <name>[4Fe-4S] cluster</name>
        <dbReference type="ChEBI" id="CHEBI:49883"/>
    </ligand>
</feature>
<comment type="cofactor">
    <cofactor evidence="4">
        <name>[4Fe-4S] cluster</name>
        <dbReference type="ChEBI" id="CHEBI:49883"/>
    </cofactor>
    <text evidence="4">Binds 1 [4Fe-4S] cluster per subunit.</text>
</comment>
<evidence type="ECO:0000313" key="7">
    <source>
        <dbReference type="Proteomes" id="UP000240357"/>
    </source>
</evidence>
<comment type="subcellular location">
    <subcellularLocation>
        <location evidence="4">Cytoplasm</location>
    </subcellularLocation>
</comment>
<keyword evidence="4" id="KW-0479">Metal-binding</keyword>
<evidence type="ECO:0000259" key="5">
    <source>
        <dbReference type="Pfam" id="PF01507"/>
    </source>
</evidence>
<dbReference type="HAMAP" id="MF_00063">
    <property type="entry name" value="CysH"/>
    <property type="match status" value="1"/>
</dbReference>
<evidence type="ECO:0000256" key="1">
    <source>
        <dbReference type="ARBA" id="ARBA00009732"/>
    </source>
</evidence>
<feature type="binding site" evidence="4">
    <location>
        <position position="107"/>
    </location>
    <ligand>
        <name>[4Fe-4S] cluster</name>
        <dbReference type="ChEBI" id="CHEBI:49883"/>
    </ligand>
</feature>
<dbReference type="GO" id="GO:0004604">
    <property type="term" value="F:phosphoadenylyl-sulfate reductase (thioredoxin) activity"/>
    <property type="evidence" value="ECO:0007669"/>
    <property type="project" value="UniProtKB-UniRule"/>
</dbReference>
<evidence type="ECO:0000256" key="4">
    <source>
        <dbReference type="HAMAP-Rule" id="MF_00063"/>
    </source>
</evidence>
<dbReference type="GO" id="GO:0043866">
    <property type="term" value="F:adenylyl-sulfate reductase (thioredoxin) activity"/>
    <property type="evidence" value="ECO:0007669"/>
    <property type="project" value="UniProtKB-EC"/>
</dbReference>
<dbReference type="PANTHER" id="PTHR46509">
    <property type="entry name" value="PHOSPHOADENOSINE PHOSPHOSULFATE REDUCTASE"/>
    <property type="match status" value="1"/>
</dbReference>
<dbReference type="GO" id="GO:0019379">
    <property type="term" value="P:sulfate assimilation, phosphoadenylyl sulfate reduction by phosphoadenylyl-sulfate reductase (thioredoxin)"/>
    <property type="evidence" value="ECO:0007669"/>
    <property type="project" value="UniProtKB-UniRule"/>
</dbReference>
<evidence type="ECO:0000256" key="2">
    <source>
        <dbReference type="ARBA" id="ARBA00023002"/>
    </source>
</evidence>
<keyword evidence="4" id="KW-0411">Iron-sulfur</keyword>
<comment type="caution">
    <text evidence="6">The sequence shown here is derived from an EMBL/GenBank/DDBJ whole genome shotgun (WGS) entry which is preliminary data.</text>
</comment>
<dbReference type="Gene3D" id="3.40.50.620">
    <property type="entry name" value="HUPs"/>
    <property type="match status" value="1"/>
</dbReference>
<dbReference type="OrthoDB" id="9794018at2"/>
<dbReference type="InterPro" id="IPR014729">
    <property type="entry name" value="Rossmann-like_a/b/a_fold"/>
</dbReference>
<protein>
    <recommendedName>
        <fullName evidence="4">Adenosine 5'-phosphosulfate reductase</fullName>
        <shortName evidence="4">APS reductase</shortName>
        <ecNumber evidence="4">1.8.4.10</ecNumber>
    </recommendedName>
    <alternativeName>
        <fullName evidence="4">5'-adenylylsulfate reductase</fullName>
    </alternativeName>
    <alternativeName>
        <fullName evidence="4">Thioredoxin-dependent 5'-adenylylsulfate reductase</fullName>
    </alternativeName>
</protein>
<name>A0A2T2Y9D0_9BACT</name>
<dbReference type="InterPro" id="IPR004511">
    <property type="entry name" value="PAPS/APS_Rdtase"/>
</dbReference>
<organism evidence="6 7">
    <name type="scientific">Adhaeribacter arboris</name>
    <dbReference type="NCBI Taxonomy" id="2072846"/>
    <lineage>
        <taxon>Bacteria</taxon>
        <taxon>Pseudomonadati</taxon>
        <taxon>Bacteroidota</taxon>
        <taxon>Cytophagia</taxon>
        <taxon>Cytophagales</taxon>
        <taxon>Hymenobacteraceae</taxon>
        <taxon>Adhaeribacter</taxon>
    </lineage>
</organism>
<keyword evidence="4" id="KW-0963">Cytoplasm</keyword>
<dbReference type="PIRSF" id="PIRSF000857">
    <property type="entry name" value="PAPS_reductase"/>
    <property type="match status" value="1"/>
</dbReference>
<feature type="binding site" evidence="4">
    <location>
        <position position="106"/>
    </location>
    <ligand>
        <name>[4Fe-4S] cluster</name>
        <dbReference type="ChEBI" id="CHEBI:49883"/>
    </ligand>
</feature>
<dbReference type="NCBIfam" id="NF002537">
    <property type="entry name" value="PRK02090.1"/>
    <property type="match status" value="1"/>
</dbReference>
<comment type="similarity">
    <text evidence="1 4">Belongs to the PAPS reductase family. CysH subfamily.</text>
</comment>
<evidence type="ECO:0000256" key="3">
    <source>
        <dbReference type="ARBA" id="ARBA00024327"/>
    </source>
</evidence>
<feature type="binding site" evidence="4">
    <location>
        <position position="191"/>
    </location>
    <ligand>
        <name>[4Fe-4S] cluster</name>
        <dbReference type="ChEBI" id="CHEBI:49883"/>
    </ligand>
</feature>
<comment type="pathway">
    <text evidence="3 4">Sulfur metabolism; hydrogen sulfide biosynthesis; sulfite from sulfate.</text>
</comment>
<keyword evidence="2 4" id="KW-0560">Oxidoreductase</keyword>
<proteinExistence type="inferred from homology"/>
<dbReference type="RefSeq" id="WP_106925386.1">
    <property type="nucleotide sequence ID" value="NZ_PYFT01000001.1"/>
</dbReference>
<dbReference type="GO" id="GO:0051539">
    <property type="term" value="F:4 iron, 4 sulfur cluster binding"/>
    <property type="evidence" value="ECO:0007669"/>
    <property type="project" value="UniProtKB-UniRule"/>
</dbReference>
<dbReference type="GO" id="GO:0070814">
    <property type="term" value="P:hydrogen sulfide biosynthetic process"/>
    <property type="evidence" value="ECO:0007669"/>
    <property type="project" value="UniProtKB-UniRule"/>
</dbReference>
<evidence type="ECO:0000313" key="6">
    <source>
        <dbReference type="EMBL" id="PSR52096.1"/>
    </source>
</evidence>
<sequence>MTQFEQLTEDIRQDLEAYKARGLKIFASSSLQTNSMPLLHIISQVAPETPVYFLNTGYHFPETLAFRQQVKDLLGLNITDLYSAVPKYQQRDASGRLLFTSDPDYCCYLNKIQPLEPILASHDVWISGVRGDQSKVRAQMKREEKAPNGVLRYHPMLGWTSKMVYDYIRLHKLPKHPLEGEGYVSIGCEPCTRKIDVDALLDDRNGRWFGMNKTECGLHTQLISK</sequence>
<dbReference type="EC" id="1.8.4.10" evidence="4"/>
<dbReference type="Pfam" id="PF01507">
    <property type="entry name" value="PAPS_reduct"/>
    <property type="match status" value="1"/>
</dbReference>
<dbReference type="InterPro" id="IPR002500">
    <property type="entry name" value="PAPS_reduct_dom"/>
</dbReference>